<proteinExistence type="predicted"/>
<gene>
    <name evidence="1" type="ORF">DFH08DRAFT_614223</name>
</gene>
<accession>A0AAD6Z1P2</accession>
<comment type="caution">
    <text evidence="1">The sequence shown here is derived from an EMBL/GenBank/DDBJ whole genome shotgun (WGS) entry which is preliminary data.</text>
</comment>
<feature type="non-terminal residue" evidence="1">
    <location>
        <position position="1"/>
    </location>
</feature>
<dbReference type="EMBL" id="JARIHO010000110">
    <property type="protein sequence ID" value="KAJ7302897.1"/>
    <property type="molecule type" value="Genomic_DNA"/>
</dbReference>
<reference evidence="1" key="1">
    <citation type="submission" date="2023-03" db="EMBL/GenBank/DDBJ databases">
        <title>Massive genome expansion in bonnet fungi (Mycena s.s.) driven by repeated elements and novel gene families across ecological guilds.</title>
        <authorList>
            <consortium name="Lawrence Berkeley National Laboratory"/>
            <person name="Harder C.B."/>
            <person name="Miyauchi S."/>
            <person name="Viragh M."/>
            <person name="Kuo A."/>
            <person name="Thoen E."/>
            <person name="Andreopoulos B."/>
            <person name="Lu D."/>
            <person name="Skrede I."/>
            <person name="Drula E."/>
            <person name="Henrissat B."/>
            <person name="Morin E."/>
            <person name="Kohler A."/>
            <person name="Barry K."/>
            <person name="LaButti K."/>
            <person name="Morin E."/>
            <person name="Salamov A."/>
            <person name="Lipzen A."/>
            <person name="Mereny Z."/>
            <person name="Hegedus B."/>
            <person name="Baldrian P."/>
            <person name="Stursova M."/>
            <person name="Weitz H."/>
            <person name="Taylor A."/>
            <person name="Grigoriev I.V."/>
            <person name="Nagy L.G."/>
            <person name="Martin F."/>
            <person name="Kauserud H."/>
        </authorList>
    </citation>
    <scope>NUCLEOTIDE SEQUENCE</scope>
    <source>
        <strain evidence="1">CBHHK002</strain>
    </source>
</reference>
<organism evidence="1 2">
    <name type="scientific">Mycena albidolilacea</name>
    <dbReference type="NCBI Taxonomy" id="1033008"/>
    <lineage>
        <taxon>Eukaryota</taxon>
        <taxon>Fungi</taxon>
        <taxon>Dikarya</taxon>
        <taxon>Basidiomycota</taxon>
        <taxon>Agaricomycotina</taxon>
        <taxon>Agaricomycetes</taxon>
        <taxon>Agaricomycetidae</taxon>
        <taxon>Agaricales</taxon>
        <taxon>Marasmiineae</taxon>
        <taxon>Mycenaceae</taxon>
        <taxon>Mycena</taxon>
    </lineage>
</organism>
<evidence type="ECO:0000313" key="2">
    <source>
        <dbReference type="Proteomes" id="UP001218218"/>
    </source>
</evidence>
<keyword evidence="2" id="KW-1185">Reference proteome</keyword>
<protein>
    <submittedName>
        <fullName evidence="1">Uncharacterized protein</fullName>
    </submittedName>
</protein>
<feature type="non-terminal residue" evidence="1">
    <location>
        <position position="112"/>
    </location>
</feature>
<evidence type="ECO:0000313" key="1">
    <source>
        <dbReference type="EMBL" id="KAJ7302897.1"/>
    </source>
</evidence>
<dbReference type="AlphaFoldDB" id="A0AAD6Z1P2"/>
<name>A0AAD6Z1P2_9AGAR</name>
<sequence>TNIGSRSSKIQRPGKKQLYKILITESTHLIWKLRNERAIGGDGPAPLAKIVNQWLKTIDNGLAIDCATTNTKKYGRKALKSSLVKKTWQKMLQNERTLAKDWPSTVRVLVGV</sequence>
<dbReference type="Proteomes" id="UP001218218">
    <property type="component" value="Unassembled WGS sequence"/>
</dbReference>